<sequence>MFKIASKYPYITIAIVSVFALLPLTMYLDVTIMEARNFITAREMFNDGNWFLTTMNGIARYQKPPLPTWLTAVSGLLFGKTCTFALRIPLILMVLLLGIYIFKLSELFVNNRKLNLFTSLASVTSLYILVITIEGSWDIFTHGFMLMGIYYLIRSSKTDSNKIINAVLSGVFMGFSFLSKGPVSLYALFLPFIISYFITYGFKAISIKRSHVIVLILLAVVVGTFWFIAVRLLDPHTFATITKKETSNWSSYNVKPFYYYWDFFVQNGIWAIPGLFSLIYFFTNKRFKENKEYKLAFFWTILSVILLSIIPEKKTRYVVPALIPLAFTIGFYLNYLAENFTQLKQKWERLPINIHFILISVISIVAPVLAEIYFIKEFNLPLYNISFIILLCLLMAIGIYTLINLRKKHVSNAVVGSIFQFIVLANLLLPLTKKIESPDYQPIDHLKGLALEKKLKVYGYGYIAPEIIWQYGEKIKNIDSDDESIDIPLENTFWLLAQNLPEKEFIQNSKITLIDTFNLNNSVGKFSSSRKRLKCNLYEVSLNTQKQ</sequence>
<keyword evidence="3" id="KW-0328">Glycosyltransferase</keyword>
<feature type="transmembrane region" description="Helical" evidence="8">
    <location>
        <begin position="7"/>
        <end position="28"/>
    </location>
</feature>
<feature type="transmembrane region" description="Helical" evidence="8">
    <location>
        <begin position="114"/>
        <end position="133"/>
    </location>
</feature>
<evidence type="ECO:0000256" key="7">
    <source>
        <dbReference type="ARBA" id="ARBA00023136"/>
    </source>
</evidence>
<accession>A0AAE3SEN4</accession>
<dbReference type="GO" id="GO:0009103">
    <property type="term" value="P:lipopolysaccharide biosynthetic process"/>
    <property type="evidence" value="ECO:0007669"/>
    <property type="project" value="UniProtKB-ARBA"/>
</dbReference>
<evidence type="ECO:0000256" key="3">
    <source>
        <dbReference type="ARBA" id="ARBA00022676"/>
    </source>
</evidence>
<evidence type="ECO:0000256" key="2">
    <source>
        <dbReference type="ARBA" id="ARBA00022475"/>
    </source>
</evidence>
<gene>
    <name evidence="9" type="ORF">OM075_08835</name>
</gene>
<keyword evidence="4" id="KW-0808">Transferase</keyword>
<dbReference type="GO" id="GO:0010041">
    <property type="term" value="P:response to iron(III) ion"/>
    <property type="evidence" value="ECO:0007669"/>
    <property type="project" value="TreeGrafter"/>
</dbReference>
<dbReference type="InterPro" id="IPR050297">
    <property type="entry name" value="LipidA_mod_glycosyltrf_83"/>
</dbReference>
<dbReference type="RefSeq" id="WP_301190135.1">
    <property type="nucleotide sequence ID" value="NZ_JAPDPJ010000015.1"/>
</dbReference>
<dbReference type="AlphaFoldDB" id="A0AAE3SEN4"/>
<comment type="caution">
    <text evidence="9">The sequence shown here is derived from an EMBL/GenBank/DDBJ whole genome shotgun (WGS) entry which is preliminary data.</text>
</comment>
<keyword evidence="2" id="KW-1003">Cell membrane</keyword>
<dbReference type="PANTHER" id="PTHR33908">
    <property type="entry name" value="MANNOSYLTRANSFERASE YKCB-RELATED"/>
    <property type="match status" value="1"/>
</dbReference>
<feature type="transmembrane region" description="Helical" evidence="8">
    <location>
        <begin position="295"/>
        <end position="311"/>
    </location>
</feature>
<feature type="transmembrane region" description="Helical" evidence="8">
    <location>
        <begin position="410"/>
        <end position="429"/>
    </location>
</feature>
<evidence type="ECO:0000256" key="8">
    <source>
        <dbReference type="SAM" id="Phobius"/>
    </source>
</evidence>
<feature type="transmembrane region" description="Helical" evidence="8">
    <location>
        <begin position="381"/>
        <end position="403"/>
    </location>
</feature>
<dbReference type="PANTHER" id="PTHR33908:SF3">
    <property type="entry name" value="UNDECAPRENYL PHOSPHATE-ALPHA-4-AMINO-4-DEOXY-L-ARABINOSE ARABINOSYL TRANSFERASE"/>
    <property type="match status" value="1"/>
</dbReference>
<evidence type="ECO:0000256" key="5">
    <source>
        <dbReference type="ARBA" id="ARBA00022692"/>
    </source>
</evidence>
<proteinExistence type="predicted"/>
<evidence type="ECO:0000256" key="1">
    <source>
        <dbReference type="ARBA" id="ARBA00004651"/>
    </source>
</evidence>
<keyword evidence="6 8" id="KW-1133">Transmembrane helix</keyword>
<reference evidence="9" key="1">
    <citation type="submission" date="2022-10" db="EMBL/GenBank/DDBJ databases">
        <authorList>
            <person name="Yu W.X."/>
        </authorList>
    </citation>
    <scope>NUCLEOTIDE SEQUENCE</scope>
    <source>
        <strain evidence="9">AAT</strain>
    </source>
</reference>
<feature type="transmembrane region" description="Helical" evidence="8">
    <location>
        <begin position="317"/>
        <end position="335"/>
    </location>
</feature>
<dbReference type="Proteomes" id="UP001209229">
    <property type="component" value="Unassembled WGS sequence"/>
</dbReference>
<keyword evidence="7 8" id="KW-0472">Membrane</keyword>
<feature type="transmembrane region" description="Helical" evidence="8">
    <location>
        <begin position="356"/>
        <end position="375"/>
    </location>
</feature>
<keyword evidence="5 8" id="KW-0812">Transmembrane</keyword>
<evidence type="ECO:0000256" key="4">
    <source>
        <dbReference type="ARBA" id="ARBA00022679"/>
    </source>
</evidence>
<protein>
    <submittedName>
        <fullName evidence="9">Glycosyltransferase</fullName>
    </submittedName>
</protein>
<organism evidence="9 10">
    <name type="scientific">Plebeiibacterium sediminum</name>
    <dbReference type="NCBI Taxonomy" id="2992112"/>
    <lineage>
        <taxon>Bacteria</taxon>
        <taxon>Pseudomonadati</taxon>
        <taxon>Bacteroidota</taxon>
        <taxon>Bacteroidia</taxon>
        <taxon>Marinilabiliales</taxon>
        <taxon>Marinilabiliaceae</taxon>
        <taxon>Plebeiibacterium</taxon>
    </lineage>
</organism>
<keyword evidence="10" id="KW-1185">Reference proteome</keyword>
<feature type="transmembrane region" description="Helical" evidence="8">
    <location>
        <begin position="185"/>
        <end position="205"/>
    </location>
</feature>
<dbReference type="GO" id="GO:0016763">
    <property type="term" value="F:pentosyltransferase activity"/>
    <property type="evidence" value="ECO:0007669"/>
    <property type="project" value="TreeGrafter"/>
</dbReference>
<evidence type="ECO:0000313" key="9">
    <source>
        <dbReference type="EMBL" id="MCW3786570.1"/>
    </source>
</evidence>
<name>A0AAE3SEN4_9BACT</name>
<feature type="transmembrane region" description="Helical" evidence="8">
    <location>
        <begin position="212"/>
        <end position="233"/>
    </location>
</feature>
<evidence type="ECO:0000313" key="10">
    <source>
        <dbReference type="Proteomes" id="UP001209229"/>
    </source>
</evidence>
<evidence type="ECO:0000256" key="6">
    <source>
        <dbReference type="ARBA" id="ARBA00022989"/>
    </source>
</evidence>
<dbReference type="GO" id="GO:0005886">
    <property type="term" value="C:plasma membrane"/>
    <property type="evidence" value="ECO:0007669"/>
    <property type="project" value="UniProtKB-SubCell"/>
</dbReference>
<comment type="subcellular location">
    <subcellularLocation>
        <location evidence="1">Cell membrane</location>
        <topology evidence="1">Multi-pass membrane protein</topology>
    </subcellularLocation>
</comment>
<dbReference type="EMBL" id="JAPDPJ010000015">
    <property type="protein sequence ID" value="MCW3786570.1"/>
    <property type="molecule type" value="Genomic_DNA"/>
</dbReference>
<feature type="transmembrane region" description="Helical" evidence="8">
    <location>
        <begin position="258"/>
        <end position="283"/>
    </location>
</feature>
<feature type="transmembrane region" description="Helical" evidence="8">
    <location>
        <begin position="84"/>
        <end position="102"/>
    </location>
</feature>